<feature type="transmembrane region" description="Helical" evidence="2">
    <location>
        <begin position="12"/>
        <end position="30"/>
    </location>
</feature>
<feature type="coiled-coil region" evidence="1">
    <location>
        <begin position="40"/>
        <end position="175"/>
    </location>
</feature>
<keyword evidence="2" id="KW-0812">Transmembrane</keyword>
<dbReference type="EMBL" id="RWGX01000006">
    <property type="protein sequence ID" value="RVU86917.1"/>
    <property type="molecule type" value="Genomic_DNA"/>
</dbReference>
<evidence type="ECO:0000256" key="2">
    <source>
        <dbReference type="SAM" id="Phobius"/>
    </source>
</evidence>
<evidence type="ECO:0000256" key="1">
    <source>
        <dbReference type="SAM" id="Coils"/>
    </source>
</evidence>
<keyword evidence="2" id="KW-0472">Membrane</keyword>
<comment type="caution">
    <text evidence="3">The sequence shown here is derived from an EMBL/GenBank/DDBJ whole genome shotgun (WGS) entry which is preliminary data.</text>
</comment>
<protein>
    <submittedName>
        <fullName evidence="3">Uncharacterized protein</fullName>
    </submittedName>
</protein>
<sequence>MTNSTINNKSFKIIITLLSLLLLSSLIYIYRMSAHSKGIIISLRSEKAELTNDLEKVKLALENTLSKEGHLSKELLEERKKVNTLLAKIKNENYDPSEISKYQIESKNLELRIGYLMNEIERYKKRIDSTENELIASNTELKNIKKTNEDLNTNNVDLNKKLQIADEKLSKASRLSFSNLEVNSFKLKSSGEIVQTNKASKTNLIKINFLISENELVTPQNKTFYFQLFDPNNELVTHNETTTTGEKIEDYTAVSFIHYQNKAMKIEKAIPIKDPIPGLYQLKVYDAAKLILSNSFQIN</sequence>
<name>A0AA94F2Q2_9FLAO</name>
<dbReference type="RefSeq" id="WP_123861962.1">
    <property type="nucleotide sequence ID" value="NZ_MTDB01000001.1"/>
</dbReference>
<organism evidence="3">
    <name type="scientific">Flavobacterium columnare</name>
    <dbReference type="NCBI Taxonomy" id="996"/>
    <lineage>
        <taxon>Bacteria</taxon>
        <taxon>Pseudomonadati</taxon>
        <taxon>Bacteroidota</taxon>
        <taxon>Flavobacteriia</taxon>
        <taxon>Flavobacteriales</taxon>
        <taxon>Flavobacteriaceae</taxon>
        <taxon>Flavobacterium</taxon>
    </lineage>
</organism>
<evidence type="ECO:0000313" key="3">
    <source>
        <dbReference type="EMBL" id="RVU86917.1"/>
    </source>
</evidence>
<reference evidence="3" key="1">
    <citation type="submission" date="2018-12" db="EMBL/GenBank/DDBJ databases">
        <title>Draft genome sequence of Flaovobacterium columnare BGFS27 isolated from channel catfish in Alabama.</title>
        <authorList>
            <person name="Cai W."/>
            <person name="Arias C."/>
        </authorList>
    </citation>
    <scope>NUCLEOTIDE SEQUENCE [LARGE SCALE GENOMIC DNA]</scope>
    <source>
        <strain evidence="3">BGFS27</strain>
    </source>
</reference>
<keyword evidence="2" id="KW-1133">Transmembrane helix</keyword>
<proteinExistence type="predicted"/>
<gene>
    <name evidence="3" type="ORF">EJB19_15385</name>
</gene>
<dbReference type="AlphaFoldDB" id="A0AA94F2Q2"/>
<dbReference type="GeneID" id="56896718"/>
<keyword evidence="1" id="KW-0175">Coiled coil</keyword>
<accession>A0AA94F2Q2</accession>